<accession>A0ABM4UKF2</accession>
<dbReference type="RefSeq" id="XP_071907763.1">
    <property type="nucleotide sequence ID" value="XM_072051662.1"/>
</dbReference>
<dbReference type="GeneID" id="113691799"/>
<organism evidence="2 3">
    <name type="scientific">Coffea arabica</name>
    <name type="common">Arabian coffee</name>
    <dbReference type="NCBI Taxonomy" id="13443"/>
    <lineage>
        <taxon>Eukaryota</taxon>
        <taxon>Viridiplantae</taxon>
        <taxon>Streptophyta</taxon>
        <taxon>Embryophyta</taxon>
        <taxon>Tracheophyta</taxon>
        <taxon>Spermatophyta</taxon>
        <taxon>Magnoliopsida</taxon>
        <taxon>eudicotyledons</taxon>
        <taxon>Gunneridae</taxon>
        <taxon>Pentapetalae</taxon>
        <taxon>asterids</taxon>
        <taxon>lamiids</taxon>
        <taxon>Gentianales</taxon>
        <taxon>Rubiaceae</taxon>
        <taxon>Ixoroideae</taxon>
        <taxon>Gardenieae complex</taxon>
        <taxon>Bertiereae - Coffeeae clade</taxon>
        <taxon>Coffeeae</taxon>
        <taxon>Coffea</taxon>
    </lineage>
</organism>
<protein>
    <submittedName>
        <fullName evidence="3 4">Uncharacterized protein isoform X1</fullName>
    </submittedName>
</protein>
<evidence type="ECO:0000313" key="4">
    <source>
        <dbReference type="RefSeq" id="XP_071907764.1"/>
    </source>
</evidence>
<proteinExistence type="predicted"/>
<reference evidence="3 4" key="1">
    <citation type="submission" date="2025-05" db="UniProtKB">
        <authorList>
            <consortium name="RefSeq"/>
        </authorList>
    </citation>
    <scope>IDENTIFICATION</scope>
    <source>
        <tissue evidence="3 4">Leaves</tissue>
    </source>
</reference>
<gene>
    <name evidence="3 4" type="primary">LOC113691799</name>
</gene>
<evidence type="ECO:0000256" key="1">
    <source>
        <dbReference type="SAM" id="SignalP"/>
    </source>
</evidence>
<keyword evidence="1" id="KW-0732">Signal</keyword>
<feature type="signal peptide" evidence="1">
    <location>
        <begin position="1"/>
        <end position="17"/>
    </location>
</feature>
<keyword evidence="2" id="KW-1185">Reference proteome</keyword>
<name>A0ABM4UKF2_COFAR</name>
<evidence type="ECO:0000313" key="2">
    <source>
        <dbReference type="Proteomes" id="UP001652660"/>
    </source>
</evidence>
<dbReference type="Proteomes" id="UP001652660">
    <property type="component" value="Chromosome 6c"/>
</dbReference>
<dbReference type="RefSeq" id="XP_071907764.1">
    <property type="nucleotide sequence ID" value="XM_072051663.1"/>
</dbReference>
<feature type="chain" id="PRO_5045027454" evidence="1">
    <location>
        <begin position="18"/>
        <end position="123"/>
    </location>
</feature>
<evidence type="ECO:0000313" key="3">
    <source>
        <dbReference type="RefSeq" id="XP_071907763.1"/>
    </source>
</evidence>
<sequence length="123" mass="13753">MSFLFLLDSLLFSLLDSIIKNHSAPHRSTGQEEKITGMLEEKSSTNMYDRLLKLAASSVNEKELKRGESKFWEESNPQASMWKPCADKKSTQVGGLLSELWCNCLKLSGQGNPGTVTLWPMEA</sequence>